<accession>A0ABY4D3V4</accession>
<gene>
    <name evidence="4" type="ORF">MTX78_06200</name>
</gene>
<evidence type="ECO:0000256" key="2">
    <source>
        <dbReference type="SAM" id="SignalP"/>
    </source>
</evidence>
<feature type="chain" id="PRO_5046328882" evidence="2">
    <location>
        <begin position="25"/>
        <end position="299"/>
    </location>
</feature>
<organism evidence="4 5">
    <name type="scientific">Hymenobacter tibetensis</name>
    <dbReference type="NCBI Taxonomy" id="497967"/>
    <lineage>
        <taxon>Bacteria</taxon>
        <taxon>Pseudomonadati</taxon>
        <taxon>Bacteroidota</taxon>
        <taxon>Cytophagia</taxon>
        <taxon>Cytophagales</taxon>
        <taxon>Hymenobacteraceae</taxon>
        <taxon>Hymenobacter</taxon>
    </lineage>
</organism>
<evidence type="ECO:0000259" key="3">
    <source>
        <dbReference type="Pfam" id="PF18962"/>
    </source>
</evidence>
<evidence type="ECO:0000313" key="5">
    <source>
        <dbReference type="Proteomes" id="UP000831113"/>
    </source>
</evidence>
<dbReference type="Proteomes" id="UP000831113">
    <property type="component" value="Chromosome"/>
</dbReference>
<proteinExistence type="predicted"/>
<reference evidence="4 5" key="1">
    <citation type="submission" date="2022-03" db="EMBL/GenBank/DDBJ databases">
        <title>Hymenobactersp. isolated from the air.</title>
        <authorList>
            <person name="Won M."/>
            <person name="Kwon S.-W."/>
        </authorList>
    </citation>
    <scope>NUCLEOTIDE SEQUENCE [LARGE SCALE GENOMIC DNA]</scope>
    <source>
        <strain evidence="4 5">KACC 21982</strain>
    </source>
</reference>
<keyword evidence="5" id="KW-1185">Reference proteome</keyword>
<feature type="compositionally biased region" description="Polar residues" evidence="1">
    <location>
        <begin position="93"/>
        <end position="105"/>
    </location>
</feature>
<dbReference type="NCBIfam" id="TIGR04183">
    <property type="entry name" value="Por_Secre_tail"/>
    <property type="match status" value="1"/>
</dbReference>
<evidence type="ECO:0000313" key="4">
    <source>
        <dbReference type="EMBL" id="UOG76185.1"/>
    </source>
</evidence>
<dbReference type="RefSeq" id="WP_243800868.1">
    <property type="nucleotide sequence ID" value="NZ_CP094669.1"/>
</dbReference>
<keyword evidence="2" id="KW-0732">Signal</keyword>
<evidence type="ECO:0000256" key="1">
    <source>
        <dbReference type="SAM" id="MobiDB-lite"/>
    </source>
</evidence>
<protein>
    <submittedName>
        <fullName evidence="4">T9SS type A sorting domain-containing protein</fullName>
    </submittedName>
</protein>
<name>A0ABY4D3V4_9BACT</name>
<dbReference type="Pfam" id="PF18962">
    <property type="entry name" value="Por_Secre_tail"/>
    <property type="match status" value="1"/>
</dbReference>
<feature type="region of interest" description="Disordered" evidence="1">
    <location>
        <begin position="85"/>
        <end position="108"/>
    </location>
</feature>
<sequence>MMKVFLSQTLALLLVLLLLGPASSASSTLRDDNRPARREVRAYIEQNVLPVVRQQRQKLEAQLATSDKAQLAIYRSQLKEIRQRRQALRHSFRTGQPTPQATEPTSPRIALTEAQQQQREQLRNETRTVMTSVNEMAQRYATNIAQLTQEVQPQKEKWATDIQELLVKNTSPEQQKAGHFKGGLHRRAGAASLLRPAAFLLLDPKAPTASPTPEAGSAGVYPNPAVATSKLDYTVVKAGPVTIELLDGRGNTLRTVAQEPKQEKGTHTLQVSLGDLAAGTYYYKITTRAGSETKRFVKE</sequence>
<feature type="signal peptide" evidence="2">
    <location>
        <begin position="1"/>
        <end position="24"/>
    </location>
</feature>
<feature type="domain" description="Secretion system C-terminal sorting" evidence="3">
    <location>
        <begin position="220"/>
        <end position="297"/>
    </location>
</feature>
<dbReference type="InterPro" id="IPR026444">
    <property type="entry name" value="Secre_tail"/>
</dbReference>
<dbReference type="EMBL" id="CP094669">
    <property type="protein sequence ID" value="UOG76185.1"/>
    <property type="molecule type" value="Genomic_DNA"/>
</dbReference>